<accession>A0A9D2QG00</accession>
<gene>
    <name evidence="2" type="ORF">H9926_02715</name>
</gene>
<sequence length="124" mass="14332">MKQTAAETAMKDRNHGNREPAGTGRSRGHRLPEAVEVNRNLPIQVAALCDTTGKLHPLWFRYADEDNRIRKVEIGSVLSGKTIHYVGLQIEQFICASSIGGRRRTYEIRYSVENHRWYFFRMID</sequence>
<dbReference type="EMBL" id="DWVS01000062">
    <property type="protein sequence ID" value="HJC86911.1"/>
    <property type="molecule type" value="Genomic_DNA"/>
</dbReference>
<dbReference type="AlphaFoldDB" id="A0A9D2QG00"/>
<proteinExistence type="predicted"/>
<reference evidence="2" key="1">
    <citation type="journal article" date="2021" name="PeerJ">
        <title>Extensive microbial diversity within the chicken gut microbiome revealed by metagenomics and culture.</title>
        <authorList>
            <person name="Gilroy R."/>
            <person name="Ravi A."/>
            <person name="Getino M."/>
            <person name="Pursley I."/>
            <person name="Horton D.L."/>
            <person name="Alikhan N.F."/>
            <person name="Baker D."/>
            <person name="Gharbi K."/>
            <person name="Hall N."/>
            <person name="Watson M."/>
            <person name="Adriaenssens E.M."/>
            <person name="Foster-Nyarko E."/>
            <person name="Jarju S."/>
            <person name="Secka A."/>
            <person name="Antonio M."/>
            <person name="Oren A."/>
            <person name="Chaudhuri R.R."/>
            <person name="La Ragione R."/>
            <person name="Hildebrand F."/>
            <person name="Pallen M.J."/>
        </authorList>
    </citation>
    <scope>NUCLEOTIDE SEQUENCE</scope>
    <source>
        <strain evidence="2">ChiBcec1-1630</strain>
    </source>
</reference>
<reference evidence="2" key="2">
    <citation type="submission" date="2021-04" db="EMBL/GenBank/DDBJ databases">
        <authorList>
            <person name="Gilroy R."/>
        </authorList>
    </citation>
    <scope>NUCLEOTIDE SEQUENCE</scope>
    <source>
        <strain evidence="2">ChiBcec1-1630</strain>
    </source>
</reference>
<protein>
    <submittedName>
        <fullName evidence="2">Uncharacterized protein</fullName>
    </submittedName>
</protein>
<feature type="region of interest" description="Disordered" evidence="1">
    <location>
        <begin position="1"/>
        <end position="31"/>
    </location>
</feature>
<evidence type="ECO:0000256" key="1">
    <source>
        <dbReference type="SAM" id="MobiDB-lite"/>
    </source>
</evidence>
<dbReference type="Proteomes" id="UP000823922">
    <property type="component" value="Unassembled WGS sequence"/>
</dbReference>
<name>A0A9D2QG00_9FIRM</name>
<comment type="caution">
    <text evidence="2">The sequence shown here is derived from an EMBL/GenBank/DDBJ whole genome shotgun (WGS) entry which is preliminary data.</text>
</comment>
<feature type="compositionally biased region" description="Basic and acidic residues" evidence="1">
    <location>
        <begin position="9"/>
        <end position="18"/>
    </location>
</feature>
<evidence type="ECO:0000313" key="2">
    <source>
        <dbReference type="EMBL" id="HJC86911.1"/>
    </source>
</evidence>
<evidence type="ECO:0000313" key="3">
    <source>
        <dbReference type="Proteomes" id="UP000823922"/>
    </source>
</evidence>
<organism evidence="2 3">
    <name type="scientific">Candidatus Eisenbergiella intestinigallinarum</name>
    <dbReference type="NCBI Taxonomy" id="2838549"/>
    <lineage>
        <taxon>Bacteria</taxon>
        <taxon>Bacillati</taxon>
        <taxon>Bacillota</taxon>
        <taxon>Clostridia</taxon>
        <taxon>Lachnospirales</taxon>
        <taxon>Lachnospiraceae</taxon>
        <taxon>Eisenbergiella</taxon>
    </lineage>
</organism>